<dbReference type="Gene3D" id="3.90.79.10">
    <property type="entry name" value="Nucleoside Triphosphate Pyrophosphohydrolase"/>
    <property type="match status" value="1"/>
</dbReference>
<dbReference type="EMBL" id="HG937692">
    <property type="protein sequence ID" value="CDP36450.1"/>
    <property type="molecule type" value="Genomic_DNA"/>
</dbReference>
<feature type="domain" description="Nudix hydrolase" evidence="1">
    <location>
        <begin position="66"/>
        <end position="175"/>
    </location>
</feature>
<dbReference type="PROSITE" id="PS51462">
    <property type="entry name" value="NUDIX"/>
    <property type="match status" value="1"/>
</dbReference>
<dbReference type="PANTHER" id="PTHR12992:SF44">
    <property type="entry name" value="NUDIX HYDROLASE DOMAIN-CONTAINING PROTEIN"/>
    <property type="match status" value="1"/>
</dbReference>
<sequence length="175" mass="19199">MPGDHGHPFFRTAISPAPGALQDSFLGYVGGAEFEQVPILQSMSVYDALAHISTFQEVHVEHPGVTRRSSVAIIIRYPGRKLQPGSAQQVLAQIKELDSTDSPEILFIKRAASERDRWSSHIALPGGRRDPEDKSDLDAAIRETSEEVGVDLIKDGVCIGPLDQFLVKVQWGTRV</sequence>
<proteinExistence type="predicted"/>
<name>A0A060T5N7_BLAAD</name>
<evidence type="ECO:0000259" key="1">
    <source>
        <dbReference type="PROSITE" id="PS51462"/>
    </source>
</evidence>
<dbReference type="Pfam" id="PF00293">
    <property type="entry name" value="NUDIX"/>
    <property type="match status" value="1"/>
</dbReference>
<dbReference type="AlphaFoldDB" id="A0A060T5N7"/>
<dbReference type="CDD" id="cd03426">
    <property type="entry name" value="NUDIX_CoAse_Nudt7"/>
    <property type="match status" value="1"/>
</dbReference>
<dbReference type="SUPFAM" id="SSF55811">
    <property type="entry name" value="Nudix"/>
    <property type="match status" value="1"/>
</dbReference>
<dbReference type="GO" id="GO:0010945">
    <property type="term" value="F:coenzyme A diphosphatase activity"/>
    <property type="evidence" value="ECO:0007669"/>
    <property type="project" value="InterPro"/>
</dbReference>
<gene>
    <name evidence="2" type="ORF">GNLVRS02_ARAD1B13266g</name>
</gene>
<organism evidence="2">
    <name type="scientific">Blastobotrys adeninivorans</name>
    <name type="common">Yeast</name>
    <name type="synonym">Arxula adeninivorans</name>
    <dbReference type="NCBI Taxonomy" id="409370"/>
    <lineage>
        <taxon>Eukaryota</taxon>
        <taxon>Fungi</taxon>
        <taxon>Dikarya</taxon>
        <taxon>Ascomycota</taxon>
        <taxon>Saccharomycotina</taxon>
        <taxon>Dipodascomycetes</taxon>
        <taxon>Dipodascales</taxon>
        <taxon>Trichomonascaceae</taxon>
        <taxon>Blastobotrys</taxon>
    </lineage>
</organism>
<dbReference type="PANTHER" id="PTHR12992">
    <property type="entry name" value="NUDIX HYDROLASE"/>
    <property type="match status" value="1"/>
</dbReference>
<evidence type="ECO:0000313" key="2">
    <source>
        <dbReference type="EMBL" id="CDP36450.1"/>
    </source>
</evidence>
<dbReference type="InterPro" id="IPR015797">
    <property type="entry name" value="NUDIX_hydrolase-like_dom_sf"/>
</dbReference>
<dbReference type="InterPro" id="IPR000086">
    <property type="entry name" value="NUDIX_hydrolase_dom"/>
</dbReference>
<reference evidence="2" key="2">
    <citation type="submission" date="2014-06" db="EMBL/GenBank/DDBJ databases">
        <title>The complete genome of Blastobotrys (Arxula) adeninivorans LS3 - a yeast of biotechnological interest.</title>
        <authorList>
            <person name="Kunze G."/>
            <person name="Gaillardin C."/>
            <person name="Czernicka M."/>
            <person name="Durrens P."/>
            <person name="Martin T."/>
            <person name="Boer E."/>
            <person name="Gabaldon T."/>
            <person name="Cruz J."/>
            <person name="Talla E."/>
            <person name="Marck C."/>
            <person name="Goffeau A."/>
            <person name="Barbe V."/>
            <person name="Baret P."/>
            <person name="Baronian K."/>
            <person name="Beier S."/>
            <person name="Bleykasten C."/>
            <person name="Bode R."/>
            <person name="Casaregola S."/>
            <person name="Despons L."/>
            <person name="Fairhead C."/>
            <person name="Giersberg M."/>
            <person name="Gierski P."/>
            <person name="Hahnel U."/>
            <person name="Hartmann A."/>
            <person name="Jankowska D."/>
            <person name="Jubin C."/>
            <person name="Jung P."/>
            <person name="Lafontaine I."/>
            <person name="Leh-Louis V."/>
            <person name="Lemaire M."/>
            <person name="Marcet-Houben M."/>
            <person name="Mascher M."/>
            <person name="Morel G."/>
            <person name="Richard G.-F."/>
            <person name="Riechen J."/>
            <person name="Sacerdot C."/>
            <person name="Sarkar A."/>
            <person name="Savel G."/>
            <person name="Schacherer J."/>
            <person name="Sherman D."/>
            <person name="Straub M.-L."/>
            <person name="Stein N."/>
            <person name="Thierry A."/>
            <person name="Trautwein-Schult A."/>
            <person name="Westhof E."/>
            <person name="Worch S."/>
            <person name="Dujon B."/>
            <person name="Souciet J.-L."/>
            <person name="Wincker P."/>
            <person name="Scholz U."/>
            <person name="Neuveglise N."/>
        </authorList>
    </citation>
    <scope>NUCLEOTIDE SEQUENCE</scope>
    <source>
        <strain evidence="2">LS3</strain>
    </source>
</reference>
<accession>A0A060T5N7</accession>
<reference evidence="2" key="1">
    <citation type="submission" date="2014-02" db="EMBL/GenBank/DDBJ databases">
        <authorList>
            <person name="Genoscope - CEA"/>
        </authorList>
    </citation>
    <scope>NUCLEOTIDE SEQUENCE</scope>
    <source>
        <strain evidence="2">LS3</strain>
    </source>
</reference>
<protein>
    <submittedName>
        <fullName evidence="2">ARAD1B13266p</fullName>
    </submittedName>
</protein>
<dbReference type="InterPro" id="IPR045121">
    <property type="entry name" value="CoAse"/>
</dbReference>